<evidence type="ECO:0000313" key="2">
    <source>
        <dbReference type="Proteomes" id="UP000187203"/>
    </source>
</evidence>
<gene>
    <name evidence="1" type="ORF">COLO4_30235</name>
</gene>
<dbReference type="Proteomes" id="UP000187203">
    <property type="component" value="Unassembled WGS sequence"/>
</dbReference>
<name>A0A1R3HA10_9ROSI</name>
<proteinExistence type="predicted"/>
<reference evidence="2" key="1">
    <citation type="submission" date="2013-09" db="EMBL/GenBank/DDBJ databases">
        <title>Corchorus olitorius genome sequencing.</title>
        <authorList>
            <person name="Alam M."/>
            <person name="Haque M.S."/>
            <person name="Islam M.S."/>
            <person name="Emdad E.M."/>
            <person name="Islam M.M."/>
            <person name="Ahmed B."/>
            <person name="Halim A."/>
            <person name="Hossen Q.M.M."/>
            <person name="Hossain M.Z."/>
            <person name="Ahmed R."/>
            <person name="Khan M.M."/>
            <person name="Islam R."/>
            <person name="Rashid M.M."/>
            <person name="Khan S.A."/>
            <person name="Rahman M.S."/>
            <person name="Alam M."/>
            <person name="Yahiya A.S."/>
            <person name="Khan M.S."/>
            <person name="Azam M.S."/>
            <person name="Haque T."/>
            <person name="Lashkar M.Z.H."/>
            <person name="Akhand A.I."/>
            <person name="Morshed G."/>
            <person name="Roy S."/>
            <person name="Uddin K.S."/>
            <person name="Rabeya T."/>
            <person name="Hossain A.S."/>
            <person name="Chowdhury A."/>
            <person name="Snigdha A.R."/>
            <person name="Mortoza M.S."/>
            <person name="Matin S.A."/>
            <person name="Hoque S.M.E."/>
            <person name="Islam M.K."/>
            <person name="Roy D.K."/>
            <person name="Haider R."/>
            <person name="Moosa M.M."/>
            <person name="Elias S.M."/>
            <person name="Hasan A.M."/>
            <person name="Jahan S."/>
            <person name="Shafiuddin M."/>
            <person name="Mahmood N."/>
            <person name="Shommy N.S."/>
        </authorList>
    </citation>
    <scope>NUCLEOTIDE SEQUENCE [LARGE SCALE GENOMIC DNA]</scope>
    <source>
        <strain evidence="2">cv. O-4</strain>
    </source>
</reference>
<evidence type="ECO:0000313" key="1">
    <source>
        <dbReference type="EMBL" id="OMO67096.1"/>
    </source>
</evidence>
<protein>
    <submittedName>
        <fullName evidence="1">Uncharacterized protein</fullName>
    </submittedName>
</protein>
<accession>A0A1R3HA10</accession>
<dbReference type="AlphaFoldDB" id="A0A1R3HA10"/>
<dbReference type="EMBL" id="AWUE01020678">
    <property type="protein sequence ID" value="OMO67096.1"/>
    <property type="molecule type" value="Genomic_DNA"/>
</dbReference>
<keyword evidence="2" id="KW-1185">Reference proteome</keyword>
<sequence>MGQNPNPIKVQKPMKIGNSASFRFSSLAPILISRRLLPQPRDSPLPFPIWKLCFFSAFSTRSNSHLLPPVATAKAQSLIIPSQMMHTKNHRRRRDSTHFASAFLQTLHGGNGSVGVGSVSMSFFQ</sequence>
<organism evidence="1 2">
    <name type="scientific">Corchorus olitorius</name>
    <dbReference type="NCBI Taxonomy" id="93759"/>
    <lineage>
        <taxon>Eukaryota</taxon>
        <taxon>Viridiplantae</taxon>
        <taxon>Streptophyta</taxon>
        <taxon>Embryophyta</taxon>
        <taxon>Tracheophyta</taxon>
        <taxon>Spermatophyta</taxon>
        <taxon>Magnoliopsida</taxon>
        <taxon>eudicotyledons</taxon>
        <taxon>Gunneridae</taxon>
        <taxon>Pentapetalae</taxon>
        <taxon>rosids</taxon>
        <taxon>malvids</taxon>
        <taxon>Malvales</taxon>
        <taxon>Malvaceae</taxon>
        <taxon>Grewioideae</taxon>
        <taxon>Apeibeae</taxon>
        <taxon>Corchorus</taxon>
    </lineage>
</organism>
<comment type="caution">
    <text evidence="1">The sequence shown here is derived from an EMBL/GenBank/DDBJ whole genome shotgun (WGS) entry which is preliminary data.</text>
</comment>